<dbReference type="InterPro" id="IPR043901">
    <property type="entry name" value="DUF5787"/>
</dbReference>
<protein>
    <submittedName>
        <fullName evidence="2">Uncharacterized protein</fullName>
    </submittedName>
</protein>
<feature type="region of interest" description="Disordered" evidence="1">
    <location>
        <begin position="346"/>
        <end position="379"/>
    </location>
</feature>
<dbReference type="PATRIC" id="fig|1114856.3.peg.4140"/>
<name>L9VKC2_9EURY</name>
<sequence length="379" mass="43006">MSSIDAVGIDTTNGSSSVFRSPLRTAGVARHTAEFGFELRTCRWAERAWPLESASDDRAIVVARQLGTKRRRWDTIVLECDPVGLRERARFGSDRLDSNLLHVVSNAPAEWTYYRDCLPHPGYPWRYVREAIHEADSRDILETRKSGNRIEIRRKWPYPDWLDRIVAIENKPDLDASAARALSSQLEYDVAIGLADEVWVATRETGDAVEPALFEGLPVEAGILTLEPETLTAEVEWYPRTLSADEPGTRILERPDGGQRDGSAARFEYVDPAVKADKRLAIAERAYERGWRSFVDTMRPDCRHFQLRAQDGVQLQPHCADKRRCQTAAECSGNCPAFEPEPPVWRTRGWPIEGGPGKRCQQLLADRRRRRRPGQDSSR</sequence>
<dbReference type="Proteomes" id="UP000011599">
    <property type="component" value="Unassembled WGS sequence"/>
</dbReference>
<gene>
    <name evidence="2" type="ORF">C496_20070</name>
</gene>
<dbReference type="eggNOG" id="arCOG03105">
    <property type="taxonomic scope" value="Archaea"/>
</dbReference>
<accession>L9VKC2</accession>
<evidence type="ECO:0000256" key="1">
    <source>
        <dbReference type="SAM" id="MobiDB-lite"/>
    </source>
</evidence>
<dbReference type="AlphaFoldDB" id="L9VKC2"/>
<dbReference type="STRING" id="1114856.GCA_000383975_00492"/>
<comment type="caution">
    <text evidence="2">The sequence shown here is derived from an EMBL/GenBank/DDBJ whole genome shotgun (WGS) entry which is preliminary data.</text>
</comment>
<evidence type="ECO:0000313" key="3">
    <source>
        <dbReference type="Proteomes" id="UP000011599"/>
    </source>
</evidence>
<keyword evidence="3" id="KW-1185">Reference proteome</keyword>
<dbReference type="EMBL" id="AOHW01000046">
    <property type="protein sequence ID" value="ELY37422.1"/>
    <property type="molecule type" value="Genomic_DNA"/>
</dbReference>
<evidence type="ECO:0000313" key="2">
    <source>
        <dbReference type="EMBL" id="ELY37422.1"/>
    </source>
</evidence>
<proteinExistence type="predicted"/>
<dbReference type="Pfam" id="PF19100">
    <property type="entry name" value="DUF5787"/>
    <property type="match status" value="1"/>
</dbReference>
<reference evidence="2 3" key="1">
    <citation type="journal article" date="2014" name="PLoS Genet.">
        <title>Phylogenetically driven sequencing of extremely halophilic archaea reveals strategies for static and dynamic osmo-response.</title>
        <authorList>
            <person name="Becker E.A."/>
            <person name="Seitzer P.M."/>
            <person name="Tritt A."/>
            <person name="Larsen D."/>
            <person name="Krusor M."/>
            <person name="Yao A.I."/>
            <person name="Wu D."/>
            <person name="Madern D."/>
            <person name="Eisen J.A."/>
            <person name="Darling A.E."/>
            <person name="Facciotti M.T."/>
        </authorList>
    </citation>
    <scope>NUCLEOTIDE SEQUENCE [LARGE SCALE GENOMIC DNA]</scope>
    <source>
        <strain evidence="2 3">GA33</strain>
    </source>
</reference>
<organism evidence="2 3">
    <name type="scientific">Natronorubrum tibetense GA33</name>
    <dbReference type="NCBI Taxonomy" id="1114856"/>
    <lineage>
        <taxon>Archaea</taxon>
        <taxon>Methanobacteriati</taxon>
        <taxon>Methanobacteriota</taxon>
        <taxon>Stenosarchaea group</taxon>
        <taxon>Halobacteria</taxon>
        <taxon>Halobacteriales</taxon>
        <taxon>Natrialbaceae</taxon>
        <taxon>Natronorubrum</taxon>
    </lineage>
</organism>